<dbReference type="PANTHER" id="PTHR40940:SF2">
    <property type="entry name" value="BATD"/>
    <property type="match status" value="1"/>
</dbReference>
<proteinExistence type="predicted"/>
<accession>A0A315Z0F5</accession>
<dbReference type="AlphaFoldDB" id="A0A315Z0F5"/>
<dbReference type="RefSeq" id="WP_109622604.1">
    <property type="nucleotide sequence ID" value="NZ_QGDO01000009.1"/>
</dbReference>
<comment type="caution">
    <text evidence="2">The sequence shown here is derived from an EMBL/GenBank/DDBJ whole genome shotgun (WGS) entry which is preliminary data.</text>
</comment>
<dbReference type="Proteomes" id="UP000245535">
    <property type="component" value="Unassembled WGS sequence"/>
</dbReference>
<reference evidence="2 3" key="1">
    <citation type="submission" date="2018-03" db="EMBL/GenBank/DDBJ databases">
        <title>Genomic Encyclopedia of Archaeal and Bacterial Type Strains, Phase II (KMG-II): from individual species to whole genera.</title>
        <authorList>
            <person name="Goeker M."/>
        </authorList>
    </citation>
    <scope>NUCLEOTIDE SEQUENCE [LARGE SCALE GENOMIC DNA]</scope>
    <source>
        <strain evidence="2 3">DSM 28229</strain>
    </source>
</reference>
<dbReference type="Pfam" id="PF13584">
    <property type="entry name" value="BatD"/>
    <property type="match status" value="2"/>
</dbReference>
<sequence length="492" mass="56577">MKRILNSMGVMLGILLFSHLNVQAQKISIEYGKTEIGENENFQITLKITNDRLKEYSGFPDIEGFRKGRPSSSSETRVINGKVSTSQSIIQYYSPSKQGTFKVPSFSIKVNGKDISTSGTTIKVGPPVERQVQDPFAAFWGGNSGYRQNRQPQEFIEVKDDAFFAINTDKRKVFKGEGFTMDVSFYVATSNRADLEFYQLPEQLNKILKDIKPANCWEENHTIETINAEYVKIGDKHYRQFKIYESTFYPFNDQDIDIPKAGLKMVKFKEAKQKSFFGMNKKEDFKMYYSSPKKIEVLDLPENPTFVDVNVGNYRLEENYTGGTTNLETGKGFTYRFTIKGEGNINAISEPRVKETEAFLFYPPAVVQNVNRANGKVYGSKVYEYYVEPLEPGEYKLKDFISWQFFNTRTKQYETLTSDFEFKVTGESLKNQEISNRDFGDFYDRIDDENNSLSATVDSPWIRIIINGSILLLFGGTIFLVFKQVRVDKFKK</sequence>
<keyword evidence="1" id="KW-0472">Membrane</keyword>
<gene>
    <name evidence="2" type="ORF">BC781_109166</name>
</gene>
<evidence type="ECO:0000313" key="3">
    <source>
        <dbReference type="Proteomes" id="UP000245535"/>
    </source>
</evidence>
<organism evidence="2 3">
    <name type="scientific">Sediminitomix flava</name>
    <dbReference type="NCBI Taxonomy" id="379075"/>
    <lineage>
        <taxon>Bacteria</taxon>
        <taxon>Pseudomonadati</taxon>
        <taxon>Bacteroidota</taxon>
        <taxon>Cytophagia</taxon>
        <taxon>Cytophagales</taxon>
        <taxon>Flammeovirgaceae</taxon>
        <taxon>Sediminitomix</taxon>
    </lineage>
</organism>
<keyword evidence="1" id="KW-1133">Transmembrane helix</keyword>
<keyword evidence="1" id="KW-0812">Transmembrane</keyword>
<dbReference type="OrthoDB" id="2079210at2"/>
<protein>
    <submittedName>
        <fullName evidence="2">Oxygen tolerance protein BatD</fullName>
    </submittedName>
</protein>
<evidence type="ECO:0000256" key="1">
    <source>
        <dbReference type="SAM" id="Phobius"/>
    </source>
</evidence>
<keyword evidence="3" id="KW-1185">Reference proteome</keyword>
<evidence type="ECO:0000313" key="2">
    <source>
        <dbReference type="EMBL" id="PWJ36147.1"/>
    </source>
</evidence>
<dbReference type="PANTHER" id="PTHR40940">
    <property type="entry name" value="PROTEIN BATD-RELATED"/>
    <property type="match status" value="1"/>
</dbReference>
<dbReference type="InterPro" id="IPR025738">
    <property type="entry name" value="BatD"/>
</dbReference>
<feature type="transmembrane region" description="Helical" evidence="1">
    <location>
        <begin position="461"/>
        <end position="482"/>
    </location>
</feature>
<name>A0A315Z0F5_SEDFL</name>
<dbReference type="EMBL" id="QGDO01000009">
    <property type="protein sequence ID" value="PWJ36147.1"/>
    <property type="molecule type" value="Genomic_DNA"/>
</dbReference>